<dbReference type="AlphaFoldDB" id="A0A084VBM8"/>
<protein>
    <submittedName>
        <fullName evidence="2 3">Interferon-induced very large GTPase 1-like protein</fullName>
    </submittedName>
</protein>
<gene>
    <name evidence="2" type="ORF">ZHAS_00001888</name>
</gene>
<sequence length="78" mass="8652">MADDMHPFARSPTVRSSLSISSHHPWKPFGKATRKARKRTAQPRPGQPDECGASGRKMNPPDPSRSIRSVLRFAVNSI</sequence>
<feature type="compositionally biased region" description="Polar residues" evidence="1">
    <location>
        <begin position="13"/>
        <end position="22"/>
    </location>
</feature>
<dbReference type="EMBL" id="KE524467">
    <property type="protein sequence ID" value="KFB35372.1"/>
    <property type="molecule type" value="Genomic_DNA"/>
</dbReference>
<evidence type="ECO:0000313" key="2">
    <source>
        <dbReference type="EMBL" id="KFB35372.1"/>
    </source>
</evidence>
<dbReference type="EnsemblMetazoa" id="ASIC001888-RA">
    <property type="protein sequence ID" value="ASIC001888-PA"/>
    <property type="gene ID" value="ASIC001888"/>
</dbReference>
<keyword evidence="4" id="KW-1185">Reference proteome</keyword>
<accession>A0A084VBM8</accession>
<dbReference type="VEuPathDB" id="VectorBase:ASIC001888"/>
<name>A0A084VBM8_ANOSI</name>
<evidence type="ECO:0000256" key="1">
    <source>
        <dbReference type="SAM" id="MobiDB-lite"/>
    </source>
</evidence>
<dbReference type="Proteomes" id="UP000030765">
    <property type="component" value="Unassembled WGS sequence"/>
</dbReference>
<reference evidence="3" key="2">
    <citation type="submission" date="2020-05" db="UniProtKB">
        <authorList>
            <consortium name="EnsemblMetazoa"/>
        </authorList>
    </citation>
    <scope>IDENTIFICATION</scope>
</reference>
<dbReference type="EMBL" id="ATLV01008345">
    <property type="status" value="NOT_ANNOTATED_CDS"/>
    <property type="molecule type" value="Genomic_DNA"/>
</dbReference>
<feature type="region of interest" description="Disordered" evidence="1">
    <location>
        <begin position="1"/>
        <end position="78"/>
    </location>
</feature>
<reference evidence="2 4" key="1">
    <citation type="journal article" date="2014" name="BMC Genomics">
        <title>Genome sequence of Anopheles sinensis provides insight into genetics basis of mosquito competence for malaria parasites.</title>
        <authorList>
            <person name="Zhou D."/>
            <person name="Zhang D."/>
            <person name="Ding G."/>
            <person name="Shi L."/>
            <person name="Hou Q."/>
            <person name="Ye Y."/>
            <person name="Xu Y."/>
            <person name="Zhou H."/>
            <person name="Xiong C."/>
            <person name="Li S."/>
            <person name="Yu J."/>
            <person name="Hong S."/>
            <person name="Yu X."/>
            <person name="Zou P."/>
            <person name="Chen C."/>
            <person name="Chang X."/>
            <person name="Wang W."/>
            <person name="Lv Y."/>
            <person name="Sun Y."/>
            <person name="Ma L."/>
            <person name="Shen B."/>
            <person name="Zhu C."/>
        </authorList>
    </citation>
    <scope>NUCLEOTIDE SEQUENCE [LARGE SCALE GENOMIC DNA]</scope>
</reference>
<evidence type="ECO:0000313" key="4">
    <source>
        <dbReference type="Proteomes" id="UP000030765"/>
    </source>
</evidence>
<proteinExistence type="predicted"/>
<evidence type="ECO:0000313" key="3">
    <source>
        <dbReference type="EnsemblMetazoa" id="ASIC001888-PA"/>
    </source>
</evidence>
<feature type="compositionally biased region" description="Basic residues" evidence="1">
    <location>
        <begin position="32"/>
        <end position="41"/>
    </location>
</feature>
<organism evidence="2">
    <name type="scientific">Anopheles sinensis</name>
    <name type="common">Mosquito</name>
    <dbReference type="NCBI Taxonomy" id="74873"/>
    <lineage>
        <taxon>Eukaryota</taxon>
        <taxon>Metazoa</taxon>
        <taxon>Ecdysozoa</taxon>
        <taxon>Arthropoda</taxon>
        <taxon>Hexapoda</taxon>
        <taxon>Insecta</taxon>
        <taxon>Pterygota</taxon>
        <taxon>Neoptera</taxon>
        <taxon>Endopterygota</taxon>
        <taxon>Diptera</taxon>
        <taxon>Nematocera</taxon>
        <taxon>Culicoidea</taxon>
        <taxon>Culicidae</taxon>
        <taxon>Anophelinae</taxon>
        <taxon>Anopheles</taxon>
    </lineage>
</organism>